<dbReference type="AlphaFoldDB" id="A0A7S1TQS0"/>
<evidence type="ECO:0000259" key="2">
    <source>
        <dbReference type="Pfam" id="PF04784"/>
    </source>
</evidence>
<dbReference type="InterPro" id="IPR006869">
    <property type="entry name" value="DUF547"/>
</dbReference>
<sequence>MVVRTEATVASPSKPRVKKEETSSIMRTFKRLQLNGGAAASLHYTTPDVPPPPGLLNCRALWTGEKNSARPPIEAVCDLLDRMRELWVYKTSKGATKIISMATSKTRIDITESLLAHVRDSSGYKLLCLQTSELQAVEVDSLGEAEKLVFFLNLHNLMAMHACLELGCPGPSLWRRFEWMSRATYSVGGHHLTMLEVEHCILRARSNNPGGFIFAAFVLPRFAESDPRRKLCLEEPHPLLSFGATILAESSAPLRLFKSPDRVENDLRRAAEVYLGATVVASASRKVVILPALLMFFWSDFVPASMSRREGLFEVCKLMPPGLRQRVEAVFFTPDSLEAYRAYRREHPEPEPRGSTGGAAASPLRQKPRTWLRFDSYDWSPVLKLG</sequence>
<dbReference type="PANTHER" id="PTHR46361">
    <property type="entry name" value="ELECTRON CARRIER/ PROTEIN DISULFIDE OXIDOREDUCTASE"/>
    <property type="match status" value="1"/>
</dbReference>
<feature type="region of interest" description="Disordered" evidence="1">
    <location>
        <begin position="1"/>
        <end position="21"/>
    </location>
</feature>
<dbReference type="Pfam" id="PF04784">
    <property type="entry name" value="DUF547"/>
    <property type="match status" value="1"/>
</dbReference>
<evidence type="ECO:0000313" key="3">
    <source>
        <dbReference type="EMBL" id="CAD9242906.1"/>
    </source>
</evidence>
<dbReference type="PANTHER" id="PTHR46361:SF3">
    <property type="entry name" value="ELECTRON CARRIER_ PROTEIN DISULFIDE OXIDOREDUCTASE"/>
    <property type="match status" value="1"/>
</dbReference>
<gene>
    <name evidence="3" type="ORF">PPAR1163_LOCUS1250</name>
</gene>
<feature type="region of interest" description="Disordered" evidence="1">
    <location>
        <begin position="347"/>
        <end position="366"/>
    </location>
</feature>
<proteinExistence type="predicted"/>
<evidence type="ECO:0000256" key="1">
    <source>
        <dbReference type="SAM" id="MobiDB-lite"/>
    </source>
</evidence>
<protein>
    <recommendedName>
        <fullName evidence="2">DUF547 domain-containing protein</fullName>
    </recommendedName>
</protein>
<accession>A0A7S1TQS0</accession>
<dbReference type="EMBL" id="HBGJ01001860">
    <property type="protein sequence ID" value="CAD9242906.1"/>
    <property type="molecule type" value="Transcribed_RNA"/>
</dbReference>
<reference evidence="3" key="1">
    <citation type="submission" date="2021-01" db="EMBL/GenBank/DDBJ databases">
        <authorList>
            <person name="Corre E."/>
            <person name="Pelletier E."/>
            <person name="Niang G."/>
            <person name="Scheremetjew M."/>
            <person name="Finn R."/>
            <person name="Kale V."/>
            <person name="Holt S."/>
            <person name="Cochrane G."/>
            <person name="Meng A."/>
            <person name="Brown T."/>
            <person name="Cohen L."/>
        </authorList>
    </citation>
    <scope>NUCLEOTIDE SEQUENCE</scope>
    <source>
        <strain evidence="3">CCMP2877</strain>
    </source>
</reference>
<name>A0A7S1TQS0_9STRA</name>
<organism evidence="3">
    <name type="scientific">Phaeomonas parva</name>
    <dbReference type="NCBI Taxonomy" id="124430"/>
    <lineage>
        <taxon>Eukaryota</taxon>
        <taxon>Sar</taxon>
        <taxon>Stramenopiles</taxon>
        <taxon>Ochrophyta</taxon>
        <taxon>Pinguiophyceae</taxon>
        <taxon>Pinguiochrysidales</taxon>
        <taxon>Pinguiochrysidaceae</taxon>
        <taxon>Phaeomonas</taxon>
    </lineage>
</organism>
<feature type="domain" description="DUF547" evidence="2">
    <location>
        <begin position="140"/>
        <end position="275"/>
    </location>
</feature>